<gene>
    <name evidence="3" type="ORF">S7S_07635</name>
</gene>
<proteinExistence type="predicted"/>
<accession>A0A0B4XNB3</accession>
<evidence type="ECO:0000259" key="2">
    <source>
        <dbReference type="Pfam" id="PF05618"/>
    </source>
</evidence>
<dbReference type="EMBL" id="CP004387">
    <property type="protein sequence ID" value="AJD47943.1"/>
    <property type="molecule type" value="Genomic_DNA"/>
</dbReference>
<evidence type="ECO:0000256" key="1">
    <source>
        <dbReference type="SAM" id="SignalP"/>
    </source>
</evidence>
<dbReference type="InterPro" id="IPR021109">
    <property type="entry name" value="Peptidase_aspartic_dom_sf"/>
</dbReference>
<evidence type="ECO:0000313" key="3">
    <source>
        <dbReference type="EMBL" id="AJD47943.1"/>
    </source>
</evidence>
<feature type="chain" id="PRO_5002112028" description="Retropepsin-like aspartic endopeptidase domain-containing protein" evidence="1">
    <location>
        <begin position="19"/>
        <end position="181"/>
    </location>
</feature>
<dbReference type="Pfam" id="PF05618">
    <property type="entry name" value="Zn_protease"/>
    <property type="match status" value="1"/>
</dbReference>
<dbReference type="PANTHER" id="PTHR38037">
    <property type="entry name" value="ZN_PROTEASE DOMAIN-CONTAINING PROTEIN"/>
    <property type="match status" value="1"/>
</dbReference>
<organism evidence="3 4">
    <name type="scientific">Isoalcanivorax pacificus W11-5</name>
    <dbReference type="NCBI Taxonomy" id="391936"/>
    <lineage>
        <taxon>Bacteria</taxon>
        <taxon>Pseudomonadati</taxon>
        <taxon>Pseudomonadota</taxon>
        <taxon>Gammaproteobacteria</taxon>
        <taxon>Oceanospirillales</taxon>
        <taxon>Alcanivoracaceae</taxon>
        <taxon>Isoalcanivorax</taxon>
    </lineage>
</organism>
<protein>
    <recommendedName>
        <fullName evidence="2">Retropepsin-like aspartic endopeptidase domain-containing protein</fullName>
    </recommendedName>
</protein>
<dbReference type="HOGENOM" id="CLU_099424_0_1_6"/>
<dbReference type="KEGG" id="apac:S7S_07635"/>
<sequence>MRYAAVAVLLLAATPVLAAEKPLFGWIENASIEPWGVQVKAKLDTGALTSSMHAEDIERFEQDGDDWVRFTVEVEDEATGDVVSREFEQPVFRNVRVRGAGGSERRPVVLMKICIGDTVYEEQFSLEDRDDMLYPLLIGRRTLQHLGPVDVTRTFEHRLRCDDDSKVMAHDAEPDDEDIDD</sequence>
<dbReference type="STRING" id="391936.S7S_07635"/>
<keyword evidence="1" id="KW-0732">Signal</keyword>
<dbReference type="SUPFAM" id="SSF50630">
    <property type="entry name" value="Acid proteases"/>
    <property type="match status" value="1"/>
</dbReference>
<feature type="signal peptide" evidence="1">
    <location>
        <begin position="1"/>
        <end position="18"/>
    </location>
</feature>
<feature type="domain" description="Retropepsin-like aspartic endopeptidase" evidence="2">
    <location>
        <begin position="24"/>
        <end position="155"/>
    </location>
</feature>
<evidence type="ECO:0000313" key="4">
    <source>
        <dbReference type="Proteomes" id="UP000006764"/>
    </source>
</evidence>
<dbReference type="InterPro" id="IPR008503">
    <property type="entry name" value="Asp_endopeptidase"/>
</dbReference>
<dbReference type="AlphaFoldDB" id="A0A0B4XNB3"/>
<name>A0A0B4XNB3_9GAMM</name>
<keyword evidence="4" id="KW-1185">Reference proteome</keyword>
<reference evidence="3 4" key="1">
    <citation type="journal article" date="2012" name="J. Bacteriol.">
        <title>Genome sequence of an alkane-degrading bacterium, Alcanivorax pacificus type strain W11-5, isolated from deep sea sediment.</title>
        <authorList>
            <person name="Lai Q."/>
            <person name="Shao Z."/>
        </authorList>
    </citation>
    <scope>NUCLEOTIDE SEQUENCE [LARGE SCALE GENOMIC DNA]</scope>
    <source>
        <strain evidence="3 4">W11-5</strain>
    </source>
</reference>
<dbReference type="PANTHER" id="PTHR38037:SF2">
    <property type="entry name" value="ATP-DEPENDENT ZINC PROTEASE DOMAIN-CONTAINING PROTEIN-RELATED"/>
    <property type="match status" value="1"/>
</dbReference>
<dbReference type="Proteomes" id="UP000006764">
    <property type="component" value="Chromosome"/>
</dbReference>
<dbReference type="Gene3D" id="2.40.70.10">
    <property type="entry name" value="Acid Proteases"/>
    <property type="match status" value="1"/>
</dbReference>